<dbReference type="EMBL" id="JASCZI010272589">
    <property type="protein sequence ID" value="MED6222829.1"/>
    <property type="molecule type" value="Genomic_DNA"/>
</dbReference>
<keyword evidence="3" id="KW-1185">Reference proteome</keyword>
<name>A0ABU6ZLG7_9FABA</name>
<organism evidence="2 3">
    <name type="scientific">Stylosanthes scabra</name>
    <dbReference type="NCBI Taxonomy" id="79078"/>
    <lineage>
        <taxon>Eukaryota</taxon>
        <taxon>Viridiplantae</taxon>
        <taxon>Streptophyta</taxon>
        <taxon>Embryophyta</taxon>
        <taxon>Tracheophyta</taxon>
        <taxon>Spermatophyta</taxon>
        <taxon>Magnoliopsida</taxon>
        <taxon>eudicotyledons</taxon>
        <taxon>Gunneridae</taxon>
        <taxon>Pentapetalae</taxon>
        <taxon>rosids</taxon>
        <taxon>fabids</taxon>
        <taxon>Fabales</taxon>
        <taxon>Fabaceae</taxon>
        <taxon>Papilionoideae</taxon>
        <taxon>50 kb inversion clade</taxon>
        <taxon>dalbergioids sensu lato</taxon>
        <taxon>Dalbergieae</taxon>
        <taxon>Pterocarpus clade</taxon>
        <taxon>Stylosanthes</taxon>
    </lineage>
</organism>
<protein>
    <submittedName>
        <fullName evidence="2">Uncharacterized protein</fullName>
    </submittedName>
</protein>
<reference evidence="2 3" key="1">
    <citation type="journal article" date="2023" name="Plants (Basel)">
        <title>Bridging the Gap: Combining Genomics and Transcriptomics Approaches to Understand Stylosanthes scabra, an Orphan Legume from the Brazilian Caatinga.</title>
        <authorList>
            <person name="Ferreira-Neto J.R.C."/>
            <person name="da Silva M.D."/>
            <person name="Binneck E."/>
            <person name="de Melo N.F."/>
            <person name="da Silva R.H."/>
            <person name="de Melo A.L.T.M."/>
            <person name="Pandolfi V."/>
            <person name="Bustamante F.O."/>
            <person name="Brasileiro-Vidal A.C."/>
            <person name="Benko-Iseppon A.M."/>
        </authorList>
    </citation>
    <scope>NUCLEOTIDE SEQUENCE [LARGE SCALE GENOMIC DNA]</scope>
    <source>
        <tissue evidence="2">Leaves</tissue>
    </source>
</reference>
<dbReference type="Proteomes" id="UP001341840">
    <property type="component" value="Unassembled WGS sequence"/>
</dbReference>
<feature type="region of interest" description="Disordered" evidence="1">
    <location>
        <begin position="1"/>
        <end position="42"/>
    </location>
</feature>
<evidence type="ECO:0000256" key="1">
    <source>
        <dbReference type="SAM" id="MobiDB-lite"/>
    </source>
</evidence>
<comment type="caution">
    <text evidence="2">The sequence shown here is derived from an EMBL/GenBank/DDBJ whole genome shotgun (WGS) entry which is preliminary data.</text>
</comment>
<gene>
    <name evidence="2" type="ORF">PIB30_068273</name>
</gene>
<evidence type="ECO:0000313" key="2">
    <source>
        <dbReference type="EMBL" id="MED6222829.1"/>
    </source>
</evidence>
<accession>A0ABU6ZLG7</accession>
<proteinExistence type="predicted"/>
<sequence length="125" mass="13761">MKPLEVATSMQNREEPRTGNRPLGIQPKAIDKAPSIGLDRVDQTPDLSAERAMELEVRELRKENAELRSSTKDLSPGPGPRLGGVPDPSLVPRPEGTNDPNLLHKPRGFNDLTPPKEETTPQQLE</sequence>
<evidence type="ECO:0000313" key="3">
    <source>
        <dbReference type="Proteomes" id="UP001341840"/>
    </source>
</evidence>
<feature type="compositionally biased region" description="Basic and acidic residues" evidence="1">
    <location>
        <begin position="62"/>
        <end position="71"/>
    </location>
</feature>
<feature type="region of interest" description="Disordered" evidence="1">
    <location>
        <begin position="62"/>
        <end position="125"/>
    </location>
</feature>